<dbReference type="AlphaFoldDB" id="A0A317SBH3"/>
<dbReference type="STRING" id="42249.A0A317SBH3"/>
<dbReference type="Gene3D" id="3.40.1170.10">
    <property type="entry name" value="DNA repair protein MutS, domain I"/>
    <property type="match status" value="1"/>
</dbReference>
<dbReference type="InterPro" id="IPR007695">
    <property type="entry name" value="DNA_mismatch_repair_MutS-lik_N"/>
</dbReference>
<dbReference type="SUPFAM" id="SSF52540">
    <property type="entry name" value="P-loop containing nucleoside triphosphate hydrolases"/>
    <property type="match status" value="1"/>
</dbReference>
<dbReference type="FunFam" id="3.40.50.300:FF:000771">
    <property type="entry name" value="DNA mismatch repair protein"/>
    <property type="match status" value="1"/>
</dbReference>
<evidence type="ECO:0000256" key="8">
    <source>
        <dbReference type="ARBA" id="ARBA00023242"/>
    </source>
</evidence>
<organism evidence="14 15">
    <name type="scientific">Tuber magnatum</name>
    <name type="common">white Piedmont truffle</name>
    <dbReference type="NCBI Taxonomy" id="42249"/>
    <lineage>
        <taxon>Eukaryota</taxon>
        <taxon>Fungi</taxon>
        <taxon>Dikarya</taxon>
        <taxon>Ascomycota</taxon>
        <taxon>Pezizomycotina</taxon>
        <taxon>Pezizomycetes</taxon>
        <taxon>Pezizales</taxon>
        <taxon>Tuberaceae</taxon>
        <taxon>Tuber</taxon>
    </lineage>
</organism>
<evidence type="ECO:0000256" key="9">
    <source>
        <dbReference type="ARBA" id="ARBA00073548"/>
    </source>
</evidence>
<evidence type="ECO:0000256" key="12">
    <source>
        <dbReference type="SAM" id="MobiDB-lite"/>
    </source>
</evidence>
<sequence length="1009" mass="112567">MKAAVGGDGFVVQEGAPTKTPRKSRDSKKRKKANHDFHGTPSSTVRTPANTSRFAFNPKSGNSTLASAVTPQLKPVPTPTGKKDRDEVRYFWLVDIKDADGYPPDHPDYDPRTLFVPPSAWLKFSPFEKQYWEIKSKLYDTVVFFKKGKFYELYEDDATIGHREFDLKLTDRVNMRMVGVPESSLDMWAAQFIAKGYKIARVDQKETALGKEMREKGGGSGKEEKIIRRELACVLTGGTLVDESMLQDEMATYCVAIKESFDGEQPSFGIAFVDTATGEFSLSDFQDDLELTKFETFLAQIRPRELIIEKGFLSSQSTRLLKNNTSVTTIWNKLKPGVEFWEGSTTIRELMSRDYFDEGSSKDRKDWPQALEQAREKELALSAFGALLCYLQTLKIDRELVSLGNFRVYDPIKKASSLILDGQTLLNLEIFANSSDGGSAGTLFSLLNRCITPFGKRMFKQWVCHPLADSAKINARLDAVESLNSNNGFQEAFATHLNKMPDLERLISRIHAGSSRAADFLRVIEGFEQIRDTMDELTLYNEGLIGQLLASMPNLKGSLKQWESAFDREKAKSQGLLVPERGVERDFDASQDAIEDIINVDLEALLREYKSSLKSRDVKYTDSGKEIYLIEVPVKFAKNIPKSWIQMSSTQKVKRFYSPEVKKLVRSLQEAQETHSQIVKEVAGRFYKRFDRDYQTWLGAVKIVSSLDCLISLARSSASLGETSCRPTFVESERSVLDFMGLRHPCMASSVDDFIPNDIQLGGDSPNLSLLTGANAAGKSTVLRMTCVGVIMAQIGCFVPSKSARLTAVDRIMSRLGANDNIFAAQSTFFVELSETKKILAEATPHSLVILDELGRGTSSYDGVAVAQSVLHHVATHIGCLGFFATHYHSLASEFVGHPEIQPKRMQIHVDEENRDITFLYKLEAGVAEGSFGMHCAAMCGINKRIIDRAEDAARSFEHTSRLKDSLEAARVGAYIPLGMQSDLAWILRGENDPSDKAFGSVIKCIKAL</sequence>
<dbReference type="InterPro" id="IPR027417">
    <property type="entry name" value="P-loop_NTPase"/>
</dbReference>
<feature type="region of interest" description="Disordered" evidence="12">
    <location>
        <begin position="1"/>
        <end position="66"/>
    </location>
</feature>
<dbReference type="InterPro" id="IPR036678">
    <property type="entry name" value="MutS_con_dom_sf"/>
</dbReference>
<dbReference type="GO" id="GO:0030983">
    <property type="term" value="F:mismatched DNA binding"/>
    <property type="evidence" value="ECO:0007669"/>
    <property type="project" value="InterPro"/>
</dbReference>
<dbReference type="Pfam" id="PF01624">
    <property type="entry name" value="MutS_I"/>
    <property type="match status" value="1"/>
</dbReference>
<dbReference type="OrthoDB" id="10252754at2759"/>
<dbReference type="Pfam" id="PF00488">
    <property type="entry name" value="MutS_V"/>
    <property type="match status" value="1"/>
</dbReference>
<keyword evidence="15" id="KW-1185">Reference proteome</keyword>
<dbReference type="InterPro" id="IPR036187">
    <property type="entry name" value="DNA_mismatch_repair_MutS_sf"/>
</dbReference>
<dbReference type="Gene3D" id="1.10.1420.10">
    <property type="match status" value="2"/>
</dbReference>
<dbReference type="FunFam" id="3.30.420.110:FF:000006">
    <property type="entry name" value="DNA mismatch repair protein"/>
    <property type="match status" value="1"/>
</dbReference>
<evidence type="ECO:0000256" key="1">
    <source>
        <dbReference type="ARBA" id="ARBA00004123"/>
    </source>
</evidence>
<dbReference type="PIRSF" id="PIRSF037677">
    <property type="entry name" value="DNA_mis_repair_Msh6"/>
    <property type="match status" value="1"/>
</dbReference>
<evidence type="ECO:0000256" key="4">
    <source>
        <dbReference type="ARBA" id="ARBA00022763"/>
    </source>
</evidence>
<evidence type="ECO:0000313" key="14">
    <source>
        <dbReference type="EMBL" id="PWW71655.1"/>
    </source>
</evidence>
<proteinExistence type="inferred from homology"/>
<dbReference type="PROSITE" id="PS00486">
    <property type="entry name" value="DNA_MISMATCH_REPAIR_2"/>
    <property type="match status" value="1"/>
</dbReference>
<dbReference type="FunFam" id="1.10.1420.10:FF:000019">
    <property type="entry name" value="DNA mismatch repair protein"/>
    <property type="match status" value="1"/>
</dbReference>
<evidence type="ECO:0000256" key="3">
    <source>
        <dbReference type="ARBA" id="ARBA00022741"/>
    </source>
</evidence>
<dbReference type="GO" id="GO:0016887">
    <property type="term" value="F:ATP hydrolysis activity"/>
    <property type="evidence" value="ECO:0007669"/>
    <property type="project" value="UniProtKB-ARBA"/>
</dbReference>
<evidence type="ECO:0000259" key="13">
    <source>
        <dbReference type="PROSITE" id="PS00486"/>
    </source>
</evidence>
<gene>
    <name evidence="14" type="ORF">C7212DRAFT_232278</name>
</gene>
<name>A0A317SBH3_9PEZI</name>
<dbReference type="InterPro" id="IPR007860">
    <property type="entry name" value="DNA_mmatch_repair_MutS_con_dom"/>
</dbReference>
<comment type="subcellular location">
    <subcellularLocation>
        <location evidence="1">Nucleus</location>
    </subcellularLocation>
</comment>
<reference evidence="14 15" key="1">
    <citation type="submission" date="2018-03" db="EMBL/GenBank/DDBJ databases">
        <title>Genomes of Pezizomycetes fungi and the evolution of truffles.</title>
        <authorList>
            <person name="Murat C."/>
            <person name="Payen T."/>
            <person name="Noel B."/>
            <person name="Kuo A."/>
            <person name="Martin F.M."/>
        </authorList>
    </citation>
    <scope>NUCLEOTIDE SEQUENCE [LARGE SCALE GENOMIC DNA]</scope>
    <source>
        <strain evidence="14">091103-1</strain>
    </source>
</reference>
<feature type="compositionally biased region" description="Basic residues" evidence="12">
    <location>
        <begin position="20"/>
        <end position="33"/>
    </location>
</feature>
<evidence type="ECO:0000256" key="11">
    <source>
        <dbReference type="RuleBase" id="RU003756"/>
    </source>
</evidence>
<comment type="similarity">
    <text evidence="2 11">Belongs to the DNA mismatch repair MutS family.</text>
</comment>
<dbReference type="PANTHER" id="PTHR11361:SF148">
    <property type="entry name" value="DNA MISMATCH REPAIR PROTEIN MSH6"/>
    <property type="match status" value="1"/>
</dbReference>
<dbReference type="FunFam" id="3.40.1170.10:FF:000002">
    <property type="entry name" value="DNA mismatch repair protein"/>
    <property type="match status" value="1"/>
</dbReference>
<dbReference type="Gene3D" id="3.30.420.110">
    <property type="entry name" value="MutS, connector domain"/>
    <property type="match status" value="1"/>
</dbReference>
<keyword evidence="8" id="KW-0539">Nucleus</keyword>
<dbReference type="SMART" id="SM00534">
    <property type="entry name" value="MUTSac"/>
    <property type="match status" value="1"/>
</dbReference>
<dbReference type="InterPro" id="IPR007861">
    <property type="entry name" value="DNA_mismatch_repair_MutS_clamp"/>
</dbReference>
<dbReference type="SUPFAM" id="SSF55271">
    <property type="entry name" value="DNA repair protein MutS, domain I"/>
    <property type="match status" value="1"/>
</dbReference>
<dbReference type="Pfam" id="PF05190">
    <property type="entry name" value="MutS_IV"/>
    <property type="match status" value="1"/>
</dbReference>
<dbReference type="InterPro" id="IPR045076">
    <property type="entry name" value="MutS"/>
</dbReference>
<dbReference type="PANTHER" id="PTHR11361">
    <property type="entry name" value="DNA MISMATCH REPAIR PROTEIN MUTS FAMILY MEMBER"/>
    <property type="match status" value="1"/>
</dbReference>
<evidence type="ECO:0000256" key="7">
    <source>
        <dbReference type="ARBA" id="ARBA00023204"/>
    </source>
</evidence>
<dbReference type="SMART" id="SM00533">
    <property type="entry name" value="MUTSd"/>
    <property type="match status" value="1"/>
</dbReference>
<dbReference type="Pfam" id="PF05192">
    <property type="entry name" value="MutS_III"/>
    <property type="match status" value="1"/>
</dbReference>
<keyword evidence="4 11" id="KW-0227">DNA damage</keyword>
<dbReference type="NCBIfam" id="NF003810">
    <property type="entry name" value="PRK05399.1"/>
    <property type="match status" value="1"/>
</dbReference>
<evidence type="ECO:0000313" key="15">
    <source>
        <dbReference type="Proteomes" id="UP000246991"/>
    </source>
</evidence>
<keyword evidence="5" id="KW-0067">ATP-binding</keyword>
<evidence type="ECO:0000256" key="5">
    <source>
        <dbReference type="ARBA" id="ARBA00022840"/>
    </source>
</evidence>
<feature type="domain" description="DNA mismatch repair proteins mutS family" evidence="13">
    <location>
        <begin position="847"/>
        <end position="863"/>
    </location>
</feature>
<dbReference type="GO" id="GO:0140664">
    <property type="term" value="F:ATP-dependent DNA damage sensor activity"/>
    <property type="evidence" value="ECO:0007669"/>
    <property type="project" value="InterPro"/>
</dbReference>
<evidence type="ECO:0000256" key="6">
    <source>
        <dbReference type="ARBA" id="ARBA00023125"/>
    </source>
</evidence>
<dbReference type="GO" id="GO:0032301">
    <property type="term" value="C:MutSalpha complex"/>
    <property type="evidence" value="ECO:0007669"/>
    <property type="project" value="TreeGrafter"/>
</dbReference>
<dbReference type="GO" id="GO:0005524">
    <property type="term" value="F:ATP binding"/>
    <property type="evidence" value="ECO:0007669"/>
    <property type="project" value="UniProtKB-KW"/>
</dbReference>
<dbReference type="InterPro" id="IPR007696">
    <property type="entry name" value="DNA_mismatch_repair_MutS_core"/>
</dbReference>
<evidence type="ECO:0000256" key="10">
    <source>
        <dbReference type="ARBA" id="ARBA00073775"/>
    </source>
</evidence>
<dbReference type="InterPro" id="IPR017261">
    <property type="entry name" value="DNA_mismatch_repair_MutS/MSH"/>
</dbReference>
<feature type="compositionally biased region" description="Polar residues" evidence="12">
    <location>
        <begin position="40"/>
        <end position="66"/>
    </location>
</feature>
<dbReference type="GO" id="GO:0006298">
    <property type="term" value="P:mismatch repair"/>
    <property type="evidence" value="ECO:0007669"/>
    <property type="project" value="InterPro"/>
</dbReference>
<dbReference type="SUPFAM" id="SSF53150">
    <property type="entry name" value="DNA repair protein MutS, domain II"/>
    <property type="match status" value="1"/>
</dbReference>
<protein>
    <recommendedName>
        <fullName evidence="9">DNA mismatch repair protein MSH6</fullName>
    </recommendedName>
    <alternativeName>
        <fullName evidence="10">DNA mismatch repair protein Msh6</fullName>
    </alternativeName>
</protein>
<keyword evidence="3 11" id="KW-0547">Nucleotide-binding</keyword>
<dbReference type="Gene3D" id="3.40.50.300">
    <property type="entry name" value="P-loop containing nucleotide triphosphate hydrolases"/>
    <property type="match status" value="1"/>
</dbReference>
<dbReference type="Proteomes" id="UP000246991">
    <property type="component" value="Unassembled WGS sequence"/>
</dbReference>
<comment type="caution">
    <text evidence="14">The sequence shown here is derived from an EMBL/GenBank/DDBJ whole genome shotgun (WGS) entry which is preliminary data.</text>
</comment>
<dbReference type="EMBL" id="PYWC01000155">
    <property type="protein sequence ID" value="PWW71655.1"/>
    <property type="molecule type" value="Genomic_DNA"/>
</dbReference>
<comment type="function">
    <text evidence="11">Component of the post-replicative DNA mismatch repair system (MMR).</text>
</comment>
<dbReference type="SUPFAM" id="SSF48334">
    <property type="entry name" value="DNA repair protein MutS, domain III"/>
    <property type="match status" value="1"/>
</dbReference>
<evidence type="ECO:0000256" key="2">
    <source>
        <dbReference type="ARBA" id="ARBA00006271"/>
    </source>
</evidence>
<keyword evidence="6 11" id="KW-0238">DNA-binding</keyword>
<dbReference type="InterPro" id="IPR000432">
    <property type="entry name" value="DNA_mismatch_repair_MutS_C"/>
</dbReference>
<keyword evidence="7 11" id="KW-0234">DNA repair</keyword>
<dbReference type="Pfam" id="PF05188">
    <property type="entry name" value="MutS_II"/>
    <property type="match status" value="1"/>
</dbReference>
<accession>A0A317SBH3</accession>
<dbReference type="InterPro" id="IPR016151">
    <property type="entry name" value="DNA_mismatch_repair_MutS_N"/>
</dbReference>